<dbReference type="GO" id="GO:0000978">
    <property type="term" value="F:RNA polymerase II cis-regulatory region sequence-specific DNA binding"/>
    <property type="evidence" value="ECO:0007669"/>
    <property type="project" value="TreeGrafter"/>
</dbReference>
<feature type="domain" description="Homeobox" evidence="12">
    <location>
        <begin position="36"/>
        <end position="79"/>
    </location>
</feature>
<keyword evidence="5" id="KW-0805">Transcription regulation</keyword>
<keyword evidence="6 10" id="KW-0238">DNA-binding</keyword>
<keyword evidence="9 10" id="KW-0539">Nucleus</keyword>
<evidence type="ECO:0000256" key="10">
    <source>
        <dbReference type="PROSITE-ProRule" id="PRU00108"/>
    </source>
</evidence>
<comment type="function">
    <text evidence="1">Sequence-specific transcription factor which is part of a developmental regulatory system that provides cells with specific positional identities on the anterior-posterior axis.</text>
</comment>
<evidence type="ECO:0000256" key="9">
    <source>
        <dbReference type="ARBA" id="ARBA00023242"/>
    </source>
</evidence>
<dbReference type="CDD" id="cd00086">
    <property type="entry name" value="homeodomain"/>
    <property type="match status" value="1"/>
</dbReference>
<dbReference type="PROSITE" id="PS00027">
    <property type="entry name" value="HOMEOBOX_1"/>
    <property type="match status" value="1"/>
</dbReference>
<comment type="caution">
    <text evidence="13">The sequence shown here is derived from an EMBL/GenBank/DDBJ whole genome shotgun (WGS) entry which is preliminary data.</text>
</comment>
<evidence type="ECO:0000313" key="13">
    <source>
        <dbReference type="EMBL" id="KAJ1083821.1"/>
    </source>
</evidence>
<dbReference type="GO" id="GO:0000981">
    <property type="term" value="F:DNA-binding transcription factor activity, RNA polymerase II-specific"/>
    <property type="evidence" value="ECO:0007669"/>
    <property type="project" value="InterPro"/>
</dbReference>
<dbReference type="SUPFAM" id="SSF46689">
    <property type="entry name" value="Homeodomain-like"/>
    <property type="match status" value="1"/>
</dbReference>
<keyword evidence="8" id="KW-0804">Transcription</keyword>
<keyword evidence="14" id="KW-1185">Reference proteome</keyword>
<evidence type="ECO:0000256" key="7">
    <source>
        <dbReference type="ARBA" id="ARBA00023155"/>
    </source>
</evidence>
<dbReference type="InterPro" id="IPR017970">
    <property type="entry name" value="Homeobox_CS"/>
</dbReference>
<comment type="similarity">
    <text evidence="3">Belongs to the Abd-B homeobox family.</text>
</comment>
<evidence type="ECO:0000256" key="1">
    <source>
        <dbReference type="ARBA" id="ARBA00003263"/>
    </source>
</evidence>
<dbReference type="GO" id="GO:0048704">
    <property type="term" value="P:embryonic skeletal system morphogenesis"/>
    <property type="evidence" value="ECO:0007669"/>
    <property type="project" value="TreeGrafter"/>
</dbReference>
<evidence type="ECO:0000259" key="12">
    <source>
        <dbReference type="PROSITE" id="PS50071"/>
    </source>
</evidence>
<evidence type="ECO:0000256" key="8">
    <source>
        <dbReference type="ARBA" id="ARBA00023163"/>
    </source>
</evidence>
<accession>A0AAV7KWG9</accession>
<dbReference type="Proteomes" id="UP001066276">
    <property type="component" value="Chromosome 12"/>
</dbReference>
<feature type="DNA-binding region" description="Homeobox" evidence="10">
    <location>
        <begin position="38"/>
        <end position="80"/>
    </location>
</feature>
<proteinExistence type="inferred from homology"/>
<evidence type="ECO:0000256" key="5">
    <source>
        <dbReference type="ARBA" id="ARBA00023015"/>
    </source>
</evidence>
<evidence type="ECO:0000256" key="2">
    <source>
        <dbReference type="ARBA" id="ARBA00004123"/>
    </source>
</evidence>
<evidence type="ECO:0000256" key="3">
    <source>
        <dbReference type="ARBA" id="ARBA00006317"/>
    </source>
</evidence>
<protein>
    <recommendedName>
        <fullName evidence="12">Homeobox domain-containing protein</fullName>
    </recommendedName>
</protein>
<name>A0AAV7KWG9_PLEWA</name>
<organism evidence="13 14">
    <name type="scientific">Pleurodeles waltl</name>
    <name type="common">Iberian ribbed newt</name>
    <dbReference type="NCBI Taxonomy" id="8319"/>
    <lineage>
        <taxon>Eukaryota</taxon>
        <taxon>Metazoa</taxon>
        <taxon>Chordata</taxon>
        <taxon>Craniata</taxon>
        <taxon>Vertebrata</taxon>
        <taxon>Euteleostomi</taxon>
        <taxon>Amphibia</taxon>
        <taxon>Batrachia</taxon>
        <taxon>Caudata</taxon>
        <taxon>Salamandroidea</taxon>
        <taxon>Salamandridae</taxon>
        <taxon>Pleurodelinae</taxon>
        <taxon>Pleurodeles</taxon>
    </lineage>
</organism>
<sequence length="89" mass="10516">MQIESPGLLQELHGLRHSVIAYQGHHEEALSLNLALEKDFLFNMYLTWYWRHKVARLLNLSERQVKIWCQNLCIKMKKMNREGQGVAPL</sequence>
<dbReference type="Gene3D" id="1.10.10.60">
    <property type="entry name" value="Homeodomain-like"/>
    <property type="match status" value="1"/>
</dbReference>
<evidence type="ECO:0000256" key="4">
    <source>
        <dbReference type="ARBA" id="ARBA00022473"/>
    </source>
</evidence>
<dbReference type="InterPro" id="IPR017112">
    <property type="entry name" value="HXA9/HXB9/HXC9"/>
</dbReference>
<dbReference type="InterPro" id="IPR009057">
    <property type="entry name" value="Homeodomain-like_sf"/>
</dbReference>
<dbReference type="GO" id="GO:0005634">
    <property type="term" value="C:nucleus"/>
    <property type="evidence" value="ECO:0007669"/>
    <property type="project" value="UniProtKB-SubCell"/>
</dbReference>
<dbReference type="GO" id="GO:0009952">
    <property type="term" value="P:anterior/posterior pattern specification"/>
    <property type="evidence" value="ECO:0007669"/>
    <property type="project" value="TreeGrafter"/>
</dbReference>
<dbReference type="EMBL" id="JANPWB010000016">
    <property type="protein sequence ID" value="KAJ1083821.1"/>
    <property type="molecule type" value="Genomic_DNA"/>
</dbReference>
<dbReference type="PANTHER" id="PTHR45970">
    <property type="entry name" value="AGAP004664-PA"/>
    <property type="match status" value="1"/>
</dbReference>
<keyword evidence="7 10" id="KW-0371">Homeobox</keyword>
<gene>
    <name evidence="13" type="ORF">NDU88_003976</name>
</gene>
<evidence type="ECO:0000256" key="6">
    <source>
        <dbReference type="ARBA" id="ARBA00023125"/>
    </source>
</evidence>
<evidence type="ECO:0000256" key="11">
    <source>
        <dbReference type="RuleBase" id="RU000682"/>
    </source>
</evidence>
<dbReference type="InterPro" id="IPR001356">
    <property type="entry name" value="HD"/>
</dbReference>
<comment type="subcellular location">
    <subcellularLocation>
        <location evidence="2 10 11">Nucleus</location>
    </subcellularLocation>
</comment>
<dbReference type="SMART" id="SM00389">
    <property type="entry name" value="HOX"/>
    <property type="match status" value="1"/>
</dbReference>
<evidence type="ECO:0000313" key="14">
    <source>
        <dbReference type="Proteomes" id="UP001066276"/>
    </source>
</evidence>
<dbReference type="AlphaFoldDB" id="A0AAV7KWG9"/>
<dbReference type="PANTHER" id="PTHR45970:SF5">
    <property type="entry name" value="HOMEOBOX PROTEIN HOX-B9"/>
    <property type="match status" value="1"/>
</dbReference>
<keyword evidence="4" id="KW-0217">Developmental protein</keyword>
<dbReference type="PROSITE" id="PS50071">
    <property type="entry name" value="HOMEOBOX_2"/>
    <property type="match status" value="1"/>
</dbReference>
<dbReference type="Pfam" id="PF00046">
    <property type="entry name" value="Homeodomain"/>
    <property type="match status" value="1"/>
</dbReference>
<dbReference type="GO" id="GO:0009954">
    <property type="term" value="P:proximal/distal pattern formation"/>
    <property type="evidence" value="ECO:0007669"/>
    <property type="project" value="TreeGrafter"/>
</dbReference>
<reference evidence="13" key="1">
    <citation type="journal article" date="2022" name="bioRxiv">
        <title>Sequencing and chromosome-scale assembly of the giantPleurodeles waltlgenome.</title>
        <authorList>
            <person name="Brown T."/>
            <person name="Elewa A."/>
            <person name="Iarovenko S."/>
            <person name="Subramanian E."/>
            <person name="Araus A.J."/>
            <person name="Petzold A."/>
            <person name="Susuki M."/>
            <person name="Suzuki K.-i.T."/>
            <person name="Hayashi T."/>
            <person name="Toyoda A."/>
            <person name="Oliveira C."/>
            <person name="Osipova E."/>
            <person name="Leigh N.D."/>
            <person name="Simon A."/>
            <person name="Yun M.H."/>
        </authorList>
    </citation>
    <scope>NUCLEOTIDE SEQUENCE</scope>
    <source>
        <strain evidence="13">20211129_DDA</strain>
        <tissue evidence="13">Liver</tissue>
    </source>
</reference>